<keyword evidence="7 8" id="KW-0413">Isomerase</keyword>
<evidence type="ECO:0000313" key="9">
    <source>
        <dbReference type="Proteomes" id="UP000277294"/>
    </source>
</evidence>
<feature type="active site" description="Proton acceptor" evidence="5">
    <location>
        <position position="61"/>
    </location>
</feature>
<gene>
    <name evidence="8" type="primary">rfbC</name>
    <name evidence="8" type="ORF">PIGHUM_02165</name>
</gene>
<sequence>MKIVATRLPGVLVFEPKVFGDERGFFVETFRQTWLQEAGIDQAFVQDNQSRSRRGVLRGLHYQLTNPQGKLVRAARGRVYDVAVDIRQGSPNFGQWVGVELDDVHHRQLWIPPGFAHGFCVLSEQAEFVYKCTSYYDAPSDSGVLWNDLDIGIQWPDVGVPFQLSAKDIAMPRLCDKAAETLPPYDSRP</sequence>
<dbReference type="EMBL" id="UWPJ01000017">
    <property type="protein sequence ID" value="VCU70098.1"/>
    <property type="molecule type" value="Genomic_DNA"/>
</dbReference>
<dbReference type="AlphaFoldDB" id="A0A3P4B390"/>
<keyword evidence="9" id="KW-1185">Reference proteome</keyword>
<name>A0A3P4B390_9BURK</name>
<dbReference type="NCBIfam" id="TIGR01221">
    <property type="entry name" value="rmlC"/>
    <property type="match status" value="1"/>
</dbReference>
<dbReference type="RefSeq" id="WP_124079609.1">
    <property type="nucleotide sequence ID" value="NZ_UWPJ01000017.1"/>
</dbReference>
<dbReference type="InterPro" id="IPR011051">
    <property type="entry name" value="RmlC_Cupin_sf"/>
</dbReference>
<dbReference type="Proteomes" id="UP000277294">
    <property type="component" value="Unassembled WGS sequence"/>
</dbReference>
<accession>A0A3P4B390</accession>
<dbReference type="GO" id="GO:0000271">
    <property type="term" value="P:polysaccharide biosynthetic process"/>
    <property type="evidence" value="ECO:0007669"/>
    <property type="project" value="TreeGrafter"/>
</dbReference>
<comment type="similarity">
    <text evidence="7">Belongs to the dTDP-4-dehydrorhamnose 3,5-epimerase family.</text>
</comment>
<dbReference type="InterPro" id="IPR000888">
    <property type="entry name" value="RmlC-like"/>
</dbReference>
<evidence type="ECO:0000256" key="1">
    <source>
        <dbReference type="ARBA" id="ARBA00001298"/>
    </source>
</evidence>
<evidence type="ECO:0000256" key="7">
    <source>
        <dbReference type="RuleBase" id="RU364069"/>
    </source>
</evidence>
<evidence type="ECO:0000256" key="4">
    <source>
        <dbReference type="ARBA" id="ARBA00019595"/>
    </source>
</evidence>
<dbReference type="GO" id="GO:0005829">
    <property type="term" value="C:cytosol"/>
    <property type="evidence" value="ECO:0007669"/>
    <property type="project" value="TreeGrafter"/>
</dbReference>
<comment type="subunit">
    <text evidence="7">Homodimer.</text>
</comment>
<evidence type="ECO:0000256" key="6">
    <source>
        <dbReference type="PIRSR" id="PIRSR600888-3"/>
    </source>
</evidence>
<dbReference type="EC" id="5.1.3.13" evidence="3 7"/>
<dbReference type="Gene3D" id="2.60.120.10">
    <property type="entry name" value="Jelly Rolls"/>
    <property type="match status" value="1"/>
</dbReference>
<comment type="function">
    <text evidence="2 7">Catalyzes the epimerization of the C3' and C5'positions of dTDP-6-deoxy-D-xylo-4-hexulose, forming dTDP-6-deoxy-L-lyxo-4-hexulose.</text>
</comment>
<dbReference type="GO" id="GO:0019305">
    <property type="term" value="P:dTDP-rhamnose biosynthetic process"/>
    <property type="evidence" value="ECO:0007669"/>
    <property type="project" value="UniProtKB-UniRule"/>
</dbReference>
<dbReference type="PANTHER" id="PTHR21047:SF2">
    <property type="entry name" value="THYMIDINE DIPHOSPHO-4-KETO-RHAMNOSE 3,5-EPIMERASE"/>
    <property type="match status" value="1"/>
</dbReference>
<reference evidence="8 9" key="1">
    <citation type="submission" date="2018-10" db="EMBL/GenBank/DDBJ databases">
        <authorList>
            <person name="Criscuolo A."/>
        </authorList>
    </citation>
    <scope>NUCLEOTIDE SEQUENCE [LARGE SCALE GENOMIC DNA]</scope>
    <source>
        <strain evidence="8">DnA1</strain>
    </source>
</reference>
<evidence type="ECO:0000313" key="8">
    <source>
        <dbReference type="EMBL" id="VCU70098.1"/>
    </source>
</evidence>
<evidence type="ECO:0000256" key="3">
    <source>
        <dbReference type="ARBA" id="ARBA00012098"/>
    </source>
</evidence>
<comment type="pathway">
    <text evidence="7">Carbohydrate biosynthesis; dTDP-L-rhamnose biosynthesis.</text>
</comment>
<evidence type="ECO:0000256" key="2">
    <source>
        <dbReference type="ARBA" id="ARBA00001997"/>
    </source>
</evidence>
<dbReference type="GO" id="GO:0008830">
    <property type="term" value="F:dTDP-4-dehydrorhamnose 3,5-epimerase activity"/>
    <property type="evidence" value="ECO:0007669"/>
    <property type="project" value="UniProtKB-UniRule"/>
</dbReference>
<organism evidence="8 9">
    <name type="scientific">Pigmentiphaga humi</name>
    <dbReference type="NCBI Taxonomy" id="2478468"/>
    <lineage>
        <taxon>Bacteria</taxon>
        <taxon>Pseudomonadati</taxon>
        <taxon>Pseudomonadota</taxon>
        <taxon>Betaproteobacteria</taxon>
        <taxon>Burkholderiales</taxon>
        <taxon>Alcaligenaceae</taxon>
        <taxon>Pigmentiphaga</taxon>
    </lineage>
</organism>
<dbReference type="PANTHER" id="PTHR21047">
    <property type="entry name" value="DTDP-6-DEOXY-D-GLUCOSE-3,5 EPIMERASE"/>
    <property type="match status" value="1"/>
</dbReference>
<feature type="site" description="Participates in a stacking interaction with the thymidine ring of dTDP-4-oxo-6-deoxyglucose" evidence="6">
    <location>
        <position position="136"/>
    </location>
</feature>
<dbReference type="InterPro" id="IPR014710">
    <property type="entry name" value="RmlC-like_jellyroll"/>
</dbReference>
<proteinExistence type="inferred from homology"/>
<dbReference type="CDD" id="cd00438">
    <property type="entry name" value="cupin_RmlC"/>
    <property type="match status" value="1"/>
</dbReference>
<feature type="active site" description="Proton donor" evidence="5">
    <location>
        <position position="130"/>
    </location>
</feature>
<dbReference type="OrthoDB" id="9800680at2"/>
<comment type="catalytic activity">
    <reaction evidence="1 7">
        <text>dTDP-4-dehydro-6-deoxy-alpha-D-glucose = dTDP-4-dehydro-beta-L-rhamnose</text>
        <dbReference type="Rhea" id="RHEA:16969"/>
        <dbReference type="ChEBI" id="CHEBI:57649"/>
        <dbReference type="ChEBI" id="CHEBI:62830"/>
        <dbReference type="EC" id="5.1.3.13"/>
    </reaction>
</comment>
<dbReference type="Pfam" id="PF00908">
    <property type="entry name" value="dTDP_sugar_isom"/>
    <property type="match status" value="1"/>
</dbReference>
<dbReference type="UniPathway" id="UPA00124"/>
<protein>
    <recommendedName>
        <fullName evidence="4 7">dTDP-4-dehydrorhamnose 3,5-epimerase</fullName>
        <ecNumber evidence="3 7">5.1.3.13</ecNumber>
    </recommendedName>
    <alternativeName>
        <fullName evidence="7">Thymidine diphospho-4-keto-rhamnose 3,5-epimerase</fullName>
    </alternativeName>
</protein>
<dbReference type="SUPFAM" id="SSF51182">
    <property type="entry name" value="RmlC-like cupins"/>
    <property type="match status" value="1"/>
</dbReference>
<evidence type="ECO:0000256" key="5">
    <source>
        <dbReference type="PIRSR" id="PIRSR600888-1"/>
    </source>
</evidence>